<dbReference type="RefSeq" id="WP_182015759.1">
    <property type="nucleotide sequence ID" value="NZ_CP055905.1"/>
</dbReference>
<name>A0AAP9U842_KLEAE</name>
<accession>A0AAP9U842</accession>
<dbReference type="Pfam" id="PF04224">
    <property type="entry name" value="DUF417"/>
    <property type="match status" value="1"/>
</dbReference>
<organism evidence="3 4">
    <name type="scientific">Klebsiella aerogenes</name>
    <name type="common">Enterobacter aerogenes</name>
    <dbReference type="NCBI Taxonomy" id="548"/>
    <lineage>
        <taxon>Bacteria</taxon>
        <taxon>Pseudomonadati</taxon>
        <taxon>Pseudomonadota</taxon>
        <taxon>Gammaproteobacteria</taxon>
        <taxon>Enterobacterales</taxon>
        <taxon>Enterobacteriaceae</taxon>
        <taxon>Klebsiella/Raoultella group</taxon>
        <taxon>Klebsiella</taxon>
    </lineage>
</organism>
<sequence length="174" mass="18961">MNNINLTRPLHQLTKKLACVDLISLRLSVIFIFALFGTYKWFAFEANALNHLLTGTWLGGLYPYLGIQGVSYALGMVENITLLALVVGFVRPAAGALGAMMVIGTGLVTLSLQPQLGRIDSFIIKDILLVGIGLTLLRHDLRRVVVSRRLSRSGLNHPQPQASAVHRDGVASME</sequence>
<protein>
    <submittedName>
        <fullName evidence="3">DUF417 family protein</fullName>
    </submittedName>
</protein>
<evidence type="ECO:0000313" key="4">
    <source>
        <dbReference type="Proteomes" id="UP000514462"/>
    </source>
</evidence>
<keyword evidence="2" id="KW-1133">Transmembrane helix</keyword>
<feature type="compositionally biased region" description="Basic and acidic residues" evidence="1">
    <location>
        <begin position="165"/>
        <end position="174"/>
    </location>
</feature>
<evidence type="ECO:0000256" key="1">
    <source>
        <dbReference type="SAM" id="MobiDB-lite"/>
    </source>
</evidence>
<dbReference type="EMBL" id="CP055905">
    <property type="protein sequence ID" value="QMR43204.1"/>
    <property type="molecule type" value="Genomic_DNA"/>
</dbReference>
<geneLocation type="plasmid" evidence="4">
    <name>prhbstw-00938_2</name>
</geneLocation>
<feature type="transmembrane region" description="Helical" evidence="2">
    <location>
        <begin position="97"/>
        <end position="116"/>
    </location>
</feature>
<keyword evidence="2" id="KW-0812">Transmembrane</keyword>
<reference evidence="4" key="1">
    <citation type="submission" date="2020-06" db="EMBL/GenBank/DDBJ databases">
        <title>REHAB project genomes.</title>
        <authorList>
            <person name="Shaw L.P."/>
        </authorList>
    </citation>
    <scope>NUCLEOTIDE SEQUENCE [LARGE SCALE GENOMIC DNA]</scope>
    <source>
        <strain evidence="4">RHBSTW-00938</strain>
        <plasmid evidence="4">prhbstw-00938_2</plasmid>
    </source>
</reference>
<keyword evidence="3" id="KW-0614">Plasmid</keyword>
<dbReference type="Proteomes" id="UP000514462">
    <property type="component" value="Plasmid pRHBSTW-00938_2"/>
</dbReference>
<feature type="transmembrane region" description="Helical" evidence="2">
    <location>
        <begin position="20"/>
        <end position="42"/>
    </location>
</feature>
<proteinExistence type="predicted"/>
<gene>
    <name evidence="3" type="ORF">HV331_26190</name>
</gene>
<dbReference type="InterPro" id="IPR007339">
    <property type="entry name" value="RclC-like"/>
</dbReference>
<feature type="region of interest" description="Disordered" evidence="1">
    <location>
        <begin position="153"/>
        <end position="174"/>
    </location>
</feature>
<evidence type="ECO:0000313" key="3">
    <source>
        <dbReference type="EMBL" id="QMR43204.1"/>
    </source>
</evidence>
<feature type="transmembrane region" description="Helical" evidence="2">
    <location>
        <begin position="122"/>
        <end position="141"/>
    </location>
</feature>
<keyword evidence="2" id="KW-0472">Membrane</keyword>
<evidence type="ECO:0000256" key="2">
    <source>
        <dbReference type="SAM" id="Phobius"/>
    </source>
</evidence>
<feature type="transmembrane region" description="Helical" evidence="2">
    <location>
        <begin position="62"/>
        <end position="90"/>
    </location>
</feature>
<dbReference type="AlphaFoldDB" id="A0AAP9U842"/>